<protein>
    <submittedName>
        <fullName evidence="1">Transcriptional regulator</fullName>
    </submittedName>
</protein>
<dbReference type="PANTHER" id="PTHR30595">
    <property type="entry name" value="GLPR-RELATED TRANSCRIPTIONAL REPRESSOR"/>
    <property type="match status" value="1"/>
</dbReference>
<dbReference type="PANTHER" id="PTHR30595:SF6">
    <property type="entry name" value="SCHLAFEN ALBA-2 DOMAIN-CONTAINING PROTEIN"/>
    <property type="match status" value="1"/>
</dbReference>
<accession>T1AA81</accession>
<dbReference type="InterPro" id="IPR038475">
    <property type="entry name" value="RecG_C_sf"/>
</dbReference>
<gene>
    <name evidence="1" type="ORF">B1A_17363</name>
</gene>
<reference evidence="1" key="2">
    <citation type="journal article" date="2014" name="ISME J.">
        <title>Microbial stratification in low pH oxic and suboxic macroscopic growths along an acid mine drainage.</title>
        <authorList>
            <person name="Mendez-Garcia C."/>
            <person name="Mesa V."/>
            <person name="Sprenger R.R."/>
            <person name="Richter M."/>
            <person name="Diez M.S."/>
            <person name="Solano J."/>
            <person name="Bargiela R."/>
            <person name="Golyshina O.V."/>
            <person name="Manteca A."/>
            <person name="Ramos J.L."/>
            <person name="Gallego J.R."/>
            <person name="Llorente I."/>
            <person name="Martins Dos Santos V.A."/>
            <person name="Jensen O.N."/>
            <person name="Pelaez A.I."/>
            <person name="Sanchez J."/>
            <person name="Ferrer M."/>
        </authorList>
    </citation>
    <scope>NUCLEOTIDE SEQUENCE</scope>
</reference>
<comment type="caution">
    <text evidence="1">The sequence shown here is derived from an EMBL/GenBank/DDBJ whole genome shotgun (WGS) entry which is preliminary data.</text>
</comment>
<dbReference type="AlphaFoldDB" id="T1AA81"/>
<evidence type="ECO:0000313" key="1">
    <source>
        <dbReference type="EMBL" id="EQD37839.1"/>
    </source>
</evidence>
<dbReference type="EMBL" id="AUZX01012775">
    <property type="protein sequence ID" value="EQD37839.1"/>
    <property type="molecule type" value="Genomic_DNA"/>
</dbReference>
<sequence>AHYRERFGSDHDDYERLLRNWKLASQDEHAGLSPTVAGLLLFAKNEKTQHYIGGARIDLAAYDSVDPDTDARIDSTTFGGTVMNQLDEVTNYLRTSPFLSTPSNKDDLGRVDRPIYSMRALQEAVVNAVAHRDYAVAGSQCRLQIFTDRIEVTSPGRLQNYPYTR</sequence>
<feature type="non-terminal residue" evidence="1">
    <location>
        <position position="1"/>
    </location>
</feature>
<organism evidence="1">
    <name type="scientific">mine drainage metagenome</name>
    <dbReference type="NCBI Taxonomy" id="410659"/>
    <lineage>
        <taxon>unclassified sequences</taxon>
        <taxon>metagenomes</taxon>
        <taxon>ecological metagenomes</taxon>
    </lineage>
</organism>
<dbReference type="Gene3D" id="3.30.565.60">
    <property type="match status" value="1"/>
</dbReference>
<proteinExistence type="predicted"/>
<name>T1AA81_9ZZZZ</name>
<reference evidence="1" key="1">
    <citation type="submission" date="2013-08" db="EMBL/GenBank/DDBJ databases">
        <authorList>
            <person name="Mendez C."/>
            <person name="Richter M."/>
            <person name="Ferrer M."/>
            <person name="Sanchez J."/>
        </authorList>
    </citation>
    <scope>NUCLEOTIDE SEQUENCE</scope>
</reference>